<evidence type="ECO:0000313" key="3">
    <source>
        <dbReference type="Proteomes" id="UP000827429"/>
    </source>
</evidence>
<reference evidence="2 3" key="1">
    <citation type="submission" date="2021-04" db="EMBL/GenBank/DDBJ databases">
        <authorList>
            <person name="Shkoporov A.N."/>
            <person name="Stockdale S.R."/>
            <person name="Guerin E."/>
            <person name="Ross R.P."/>
            <person name="Hill C."/>
        </authorList>
    </citation>
    <scope>NUCLEOTIDE SEQUENCE [LARGE SCALE GENOMIC DNA]</scope>
    <source>
        <strain evidence="3">cr123_1</strain>
    </source>
</reference>
<feature type="region of interest" description="Disordered" evidence="1">
    <location>
        <begin position="32"/>
        <end position="137"/>
    </location>
</feature>
<sequence length="137" mass="15622">MLLMKIIKLIKLILLKLIIRLDEALIKAKPNQDERNKANKAIFNADRQADRATNVDASDKYKAVAGQAKAKLANRRADRATKADTRRGERKAKQKAKKGKIRQAKYGNKNKSDNKDDNKGRGENNFRLWEITKSYKG</sequence>
<feature type="compositionally biased region" description="Basic residues" evidence="1">
    <location>
        <begin position="88"/>
        <end position="103"/>
    </location>
</feature>
<evidence type="ECO:0000256" key="1">
    <source>
        <dbReference type="SAM" id="MobiDB-lite"/>
    </source>
</evidence>
<protein>
    <submittedName>
        <fullName evidence="2">Uncharacterized protein</fullName>
    </submittedName>
</protein>
<dbReference type="KEGG" id="vg:75691324"/>
<feature type="compositionally biased region" description="Basic and acidic residues" evidence="1">
    <location>
        <begin position="75"/>
        <end position="87"/>
    </location>
</feature>
<gene>
    <name evidence="2" type="primary">gp_15305</name>
</gene>
<feature type="compositionally biased region" description="Basic and acidic residues" evidence="1">
    <location>
        <begin position="110"/>
        <end position="124"/>
    </location>
</feature>
<dbReference type="GeneID" id="75691324"/>
<name>A0AAE7RW58_9CAUD</name>
<dbReference type="RefSeq" id="YP_010358776.1">
    <property type="nucleotide sequence ID" value="NC_062766.1"/>
</dbReference>
<dbReference type="EMBL" id="MZ130476">
    <property type="protein sequence ID" value="QWM89204.1"/>
    <property type="molecule type" value="Genomic_DNA"/>
</dbReference>
<keyword evidence="3" id="KW-1185">Reference proteome</keyword>
<organism evidence="2 3">
    <name type="scientific">uncultured phage cr123_1</name>
    <dbReference type="NCBI Taxonomy" id="2986401"/>
    <lineage>
        <taxon>Viruses</taxon>
        <taxon>Duplodnaviria</taxon>
        <taxon>Heunggongvirae</taxon>
        <taxon>Uroviricota</taxon>
        <taxon>Caudoviricetes</taxon>
        <taxon>Crassvirales</taxon>
        <taxon>Intestiviridae</taxon>
        <taxon>Crudevirinae</taxon>
        <taxon>Delmidovirus</taxon>
        <taxon>Delmidovirus copri</taxon>
    </lineage>
</organism>
<accession>A0AAE7RW58</accession>
<dbReference type="Proteomes" id="UP000827429">
    <property type="component" value="Segment"/>
</dbReference>
<evidence type="ECO:0000313" key="2">
    <source>
        <dbReference type="EMBL" id="QWM89204.1"/>
    </source>
</evidence>
<proteinExistence type="predicted"/>